<evidence type="ECO:0000256" key="3">
    <source>
        <dbReference type="ARBA" id="ARBA00023315"/>
    </source>
</evidence>
<dbReference type="Pfam" id="PF04958">
    <property type="entry name" value="AstA"/>
    <property type="match status" value="1"/>
</dbReference>
<dbReference type="InterPro" id="IPR007041">
    <property type="entry name" value="Arg_succinylTrfase_AstA/AruG"/>
</dbReference>
<dbReference type="InterPro" id="IPR016181">
    <property type="entry name" value="Acyl_CoA_acyltransferase"/>
</dbReference>
<keyword evidence="1" id="KW-0056">Arginine metabolism</keyword>
<keyword evidence="3" id="KW-0012">Acyltransferase</keyword>
<comment type="caution">
    <text evidence="5">The sequence shown here is derived from an EMBL/GenBank/DDBJ whole genome shotgun (WGS) entry which is preliminary data.</text>
</comment>
<dbReference type="PANTHER" id="PTHR30420">
    <property type="entry name" value="N-SUCCINYLARGININE DIHYDROLASE"/>
    <property type="match status" value="1"/>
</dbReference>
<organism evidence="5 6">
    <name type="scientific">Anaeromyxobacter diazotrophicus</name>
    <dbReference type="NCBI Taxonomy" id="2590199"/>
    <lineage>
        <taxon>Bacteria</taxon>
        <taxon>Pseudomonadati</taxon>
        <taxon>Myxococcota</taxon>
        <taxon>Myxococcia</taxon>
        <taxon>Myxococcales</taxon>
        <taxon>Cystobacterineae</taxon>
        <taxon>Anaeromyxobacteraceae</taxon>
        <taxon>Anaeromyxobacter</taxon>
    </lineage>
</organism>
<dbReference type="GO" id="GO:0008791">
    <property type="term" value="F:arginine N-succinyltransferase activity"/>
    <property type="evidence" value="ECO:0007669"/>
    <property type="project" value="InterPro"/>
</dbReference>
<evidence type="ECO:0000256" key="4">
    <source>
        <dbReference type="SAM" id="MobiDB-lite"/>
    </source>
</evidence>
<evidence type="ECO:0000256" key="1">
    <source>
        <dbReference type="ARBA" id="ARBA00022503"/>
    </source>
</evidence>
<dbReference type="EMBL" id="BJTG01000008">
    <property type="protein sequence ID" value="GEJ58583.1"/>
    <property type="molecule type" value="Genomic_DNA"/>
</dbReference>
<reference evidence="6" key="1">
    <citation type="journal article" date="2020" name="Appl. Environ. Microbiol.">
        <title>Diazotrophic Anaeromyxobacter Isolates from Soils.</title>
        <authorList>
            <person name="Masuda Y."/>
            <person name="Yamanaka H."/>
            <person name="Xu Z.X."/>
            <person name="Shiratori Y."/>
            <person name="Aono T."/>
            <person name="Amachi S."/>
            <person name="Senoo K."/>
            <person name="Itoh H."/>
        </authorList>
    </citation>
    <scope>NUCLEOTIDE SEQUENCE [LARGE SCALE GENOMIC DNA]</scope>
    <source>
        <strain evidence="6">R267</strain>
    </source>
</reference>
<name>A0A7I9VQ95_9BACT</name>
<dbReference type="GO" id="GO:0006527">
    <property type="term" value="P:L-arginine catabolic process"/>
    <property type="evidence" value="ECO:0007669"/>
    <property type="project" value="InterPro"/>
</dbReference>
<dbReference type="SUPFAM" id="SSF55729">
    <property type="entry name" value="Acyl-CoA N-acyltransferases (Nat)"/>
    <property type="match status" value="1"/>
</dbReference>
<dbReference type="AlphaFoldDB" id="A0A7I9VQ95"/>
<proteinExistence type="predicted"/>
<accession>A0A7I9VQ95</accession>
<evidence type="ECO:0000313" key="6">
    <source>
        <dbReference type="Proteomes" id="UP000503640"/>
    </source>
</evidence>
<feature type="compositionally biased region" description="Basic and acidic residues" evidence="4">
    <location>
        <begin position="9"/>
        <end position="18"/>
    </location>
</feature>
<feature type="region of interest" description="Disordered" evidence="4">
    <location>
        <begin position="1"/>
        <end position="29"/>
    </location>
</feature>
<dbReference type="PANTHER" id="PTHR30420:SF1">
    <property type="entry name" value="ARGININE N-SUCCINYLTRANSFERASE"/>
    <property type="match status" value="1"/>
</dbReference>
<keyword evidence="6" id="KW-1185">Reference proteome</keyword>
<keyword evidence="2 5" id="KW-0808">Transferase</keyword>
<protein>
    <submittedName>
        <fullName evidence="5">Arginine N-succinyltransferase</fullName>
    </submittedName>
</protein>
<dbReference type="Proteomes" id="UP000503640">
    <property type="component" value="Unassembled WGS sequence"/>
</dbReference>
<sequence>MRRRNRTRRGPEVDRRGDTPGGACYRDPGPDRMLLLRDAQKADLGALRALAAELDSVNLPDDERALASIVDHSRRSFAGKIRDPLQRSYVFVLAEPRSGRLVGTSMIIAQHGTRESPCTFFDVSEREHYSSTLDRHFRHRVLSIGYHFDGPTEIGGLVVHPRDRGGAAKPGKQLAFVRFLYLAMHRERFREKVLAELMPPLLPDGRSAFWESCGKRFTGLEYQDADKKSRENKEFIQQLFPPGDIYATLFPPRVQQALGAVGPGTQGVKHMLEALGFRYVDRIDPFDGGPHYEARVEDLTVVRAHRRLRVAAGDLSPRTRAPVRLVAVERPEGKVRFRAVRTALRVRGEEALLPAEARALLEVGPGERVHAIPFD</sequence>
<evidence type="ECO:0000313" key="5">
    <source>
        <dbReference type="EMBL" id="GEJ58583.1"/>
    </source>
</evidence>
<evidence type="ECO:0000256" key="2">
    <source>
        <dbReference type="ARBA" id="ARBA00022679"/>
    </source>
</evidence>
<gene>
    <name evidence="5" type="primary">astA</name>
    <name evidence="5" type="ORF">AMYX_33240</name>
</gene>